<reference evidence="2" key="1">
    <citation type="submission" date="2016-06" db="EMBL/GenBank/DDBJ databases">
        <title>Parallel loss of symbiosis genes in relatives of nitrogen-fixing non-legume Parasponia.</title>
        <authorList>
            <person name="Van Velzen R."/>
            <person name="Holmer R."/>
            <person name="Bu F."/>
            <person name="Rutten L."/>
            <person name="Van Zeijl A."/>
            <person name="Liu W."/>
            <person name="Santuari L."/>
            <person name="Cao Q."/>
            <person name="Sharma T."/>
            <person name="Shen D."/>
            <person name="Roswanjaya Y."/>
            <person name="Wardhani T."/>
            <person name="Kalhor M.S."/>
            <person name="Jansen J."/>
            <person name="Van den Hoogen J."/>
            <person name="Gungor B."/>
            <person name="Hartog M."/>
            <person name="Hontelez J."/>
            <person name="Verver J."/>
            <person name="Yang W.-C."/>
            <person name="Schijlen E."/>
            <person name="Repin R."/>
            <person name="Schilthuizen M."/>
            <person name="Schranz E."/>
            <person name="Heidstra R."/>
            <person name="Miyata K."/>
            <person name="Fedorova E."/>
            <person name="Kohlen W."/>
            <person name="Bisseling T."/>
            <person name="Smit S."/>
            <person name="Geurts R."/>
        </authorList>
    </citation>
    <scope>NUCLEOTIDE SEQUENCE [LARGE SCALE GENOMIC DNA]</scope>
    <source>
        <strain evidence="2">cv. WU1-14</strain>
    </source>
</reference>
<dbReference type="AlphaFoldDB" id="A0A2P5ADB0"/>
<evidence type="ECO:0000313" key="2">
    <source>
        <dbReference type="Proteomes" id="UP000237105"/>
    </source>
</evidence>
<comment type="caution">
    <text evidence="1">The sequence shown here is derived from an EMBL/GenBank/DDBJ whole genome shotgun (WGS) entry which is preliminary data.</text>
</comment>
<dbReference type="Proteomes" id="UP000237105">
    <property type="component" value="Unassembled WGS sequence"/>
</dbReference>
<evidence type="ECO:0000313" key="1">
    <source>
        <dbReference type="EMBL" id="PON34534.1"/>
    </source>
</evidence>
<protein>
    <submittedName>
        <fullName evidence="1">Uncharacterized protein</fullName>
    </submittedName>
</protein>
<accession>A0A2P5ADB0</accession>
<name>A0A2P5ADB0_PARAD</name>
<sequence length="122" mass="12750">MGAAFLSKAGEQAVLEMPNIVINYNTEASSSLLGGSAYSATPALGLGLKVGVDSTEKAGSGSARSHREIVELSGEVPKHISYLFSPPSTLLRKGHDEGLAKGKGLSNEEKRACPPLLQLIWS</sequence>
<proteinExistence type="predicted"/>
<gene>
    <name evidence="1" type="ORF">PanWU01x14_343550</name>
</gene>
<organism evidence="1 2">
    <name type="scientific">Parasponia andersonii</name>
    <name type="common">Sponia andersonii</name>
    <dbReference type="NCBI Taxonomy" id="3476"/>
    <lineage>
        <taxon>Eukaryota</taxon>
        <taxon>Viridiplantae</taxon>
        <taxon>Streptophyta</taxon>
        <taxon>Embryophyta</taxon>
        <taxon>Tracheophyta</taxon>
        <taxon>Spermatophyta</taxon>
        <taxon>Magnoliopsida</taxon>
        <taxon>eudicotyledons</taxon>
        <taxon>Gunneridae</taxon>
        <taxon>Pentapetalae</taxon>
        <taxon>rosids</taxon>
        <taxon>fabids</taxon>
        <taxon>Rosales</taxon>
        <taxon>Cannabaceae</taxon>
        <taxon>Parasponia</taxon>
    </lineage>
</organism>
<keyword evidence="2" id="KW-1185">Reference proteome</keyword>
<dbReference type="EMBL" id="JXTB01000654">
    <property type="protein sequence ID" value="PON34534.1"/>
    <property type="molecule type" value="Genomic_DNA"/>
</dbReference>